<dbReference type="Gene3D" id="3.40.190.10">
    <property type="entry name" value="Periplasmic binding protein-like II"/>
    <property type="match status" value="1"/>
</dbReference>
<dbReference type="AlphaFoldDB" id="X0SLP8"/>
<organism evidence="2">
    <name type="scientific">marine sediment metagenome</name>
    <dbReference type="NCBI Taxonomy" id="412755"/>
    <lineage>
        <taxon>unclassified sequences</taxon>
        <taxon>metagenomes</taxon>
        <taxon>ecological metagenomes</taxon>
    </lineage>
</organism>
<accession>X0SLP8</accession>
<protein>
    <recommendedName>
        <fullName evidence="1">Solute-binding protein family 5 domain-containing protein</fullName>
    </recommendedName>
</protein>
<evidence type="ECO:0000259" key="1">
    <source>
        <dbReference type="Pfam" id="PF00496"/>
    </source>
</evidence>
<feature type="domain" description="Solute-binding protein family 5" evidence="1">
    <location>
        <begin position="3"/>
        <end position="208"/>
    </location>
</feature>
<comment type="caution">
    <text evidence="2">The sequence shown here is derived from an EMBL/GenBank/DDBJ whole genome shotgun (WGS) entry which is preliminary data.</text>
</comment>
<dbReference type="SUPFAM" id="SSF53850">
    <property type="entry name" value="Periplasmic binding protein-like II"/>
    <property type="match status" value="1"/>
</dbReference>
<gene>
    <name evidence="2" type="ORF">S01H1_11009</name>
</gene>
<evidence type="ECO:0000313" key="2">
    <source>
        <dbReference type="EMBL" id="GAF76046.1"/>
    </source>
</evidence>
<dbReference type="Gene3D" id="3.10.105.10">
    <property type="entry name" value="Dipeptide-binding Protein, Domain 3"/>
    <property type="match status" value="1"/>
</dbReference>
<dbReference type="Pfam" id="PF00496">
    <property type="entry name" value="SBP_bac_5"/>
    <property type="match status" value="1"/>
</dbReference>
<feature type="non-terminal residue" evidence="2">
    <location>
        <position position="433"/>
    </location>
</feature>
<feature type="non-terminal residue" evidence="2">
    <location>
        <position position="1"/>
    </location>
</feature>
<name>X0SLP8_9ZZZZ</name>
<proteinExistence type="predicted"/>
<dbReference type="EMBL" id="BARS01005613">
    <property type="protein sequence ID" value="GAF76046.1"/>
    <property type="molecule type" value="Genomic_DNA"/>
</dbReference>
<sequence length="433" mass="48246">NSPFQLIGTGPYKFVEHDTALLGGGSVERNDEWWNAAPMQANGFHKITEGKIVSFPRGQAGELAKQLALMSGDIDAASDIPSQPLDYALIANSTNHLYTSERIYENNGPTIYLNCVNDSAYWTDPAILNYDLHPGAPVITVEDRFGTPNGIPLPIRKALTYAYDYTTFLNTEKEGRGVRAGGLIGVENPFHNPSVNLPDQDLDIARATMLAAFPINCSDRGLDENSTKNEWVNIGITDPIWTGEFYWEDRFEEAKDYMLQAVHYIGCDFSLVYLPDGAFPAISTGAMKLLAASAYAMNQPIPNVFTILNLRIFYKSSDIFALTQQRTRNFPFLDNDSVNEYLKAIYLTNGTKKQEGYDNLTNIIQNTLYPAIYTINPYVGVGHLKEWENHVVSHTMEIVLWKESGAAWEYPDIPGYSIPLVAFLSIISLLGIV</sequence>
<dbReference type="InterPro" id="IPR000914">
    <property type="entry name" value="SBP_5_dom"/>
</dbReference>
<reference evidence="2" key="1">
    <citation type="journal article" date="2014" name="Front. Microbiol.">
        <title>High frequency of phylogenetically diverse reductive dehalogenase-homologous genes in deep subseafloor sedimentary metagenomes.</title>
        <authorList>
            <person name="Kawai M."/>
            <person name="Futagami T."/>
            <person name="Toyoda A."/>
            <person name="Takaki Y."/>
            <person name="Nishi S."/>
            <person name="Hori S."/>
            <person name="Arai W."/>
            <person name="Tsubouchi T."/>
            <person name="Morono Y."/>
            <person name="Uchiyama I."/>
            <person name="Ito T."/>
            <person name="Fujiyama A."/>
            <person name="Inagaki F."/>
            <person name="Takami H."/>
        </authorList>
    </citation>
    <scope>NUCLEOTIDE SEQUENCE</scope>
    <source>
        <strain evidence="2">Expedition CK06-06</strain>
    </source>
</reference>